<feature type="compositionally biased region" description="Polar residues" evidence="3">
    <location>
        <begin position="2722"/>
        <end position="2758"/>
    </location>
</feature>
<feature type="region of interest" description="Disordered" evidence="3">
    <location>
        <begin position="727"/>
        <end position="1633"/>
    </location>
</feature>
<feature type="compositionally biased region" description="Basic and acidic residues" evidence="3">
    <location>
        <begin position="2039"/>
        <end position="2065"/>
    </location>
</feature>
<dbReference type="Pfam" id="PF00439">
    <property type="entry name" value="Bromodomain"/>
    <property type="match status" value="1"/>
</dbReference>
<dbReference type="CDD" id="cd05509">
    <property type="entry name" value="Bromo_gcn5_like"/>
    <property type="match status" value="1"/>
</dbReference>
<dbReference type="GO" id="GO:0090537">
    <property type="term" value="C:CERF complex"/>
    <property type="evidence" value="ECO:0007669"/>
    <property type="project" value="InterPro"/>
</dbReference>
<name>A0A182PSF5_9DIPT</name>
<feature type="compositionally biased region" description="Polar residues" evidence="3">
    <location>
        <begin position="1035"/>
        <end position="1057"/>
    </location>
</feature>
<evidence type="ECO:0000313" key="5">
    <source>
        <dbReference type="EnsemblMetazoa" id="AEPI009890-PA"/>
    </source>
</evidence>
<feature type="domain" description="Bromo" evidence="4">
    <location>
        <begin position="615"/>
        <end position="685"/>
    </location>
</feature>
<feature type="compositionally biased region" description="Basic and acidic residues" evidence="3">
    <location>
        <begin position="1541"/>
        <end position="1550"/>
    </location>
</feature>
<feature type="compositionally biased region" description="Polar residues" evidence="3">
    <location>
        <begin position="2149"/>
        <end position="2165"/>
    </location>
</feature>
<feature type="compositionally biased region" description="Polar residues" evidence="3">
    <location>
        <begin position="2461"/>
        <end position="2471"/>
    </location>
</feature>
<feature type="region of interest" description="Disordered" evidence="3">
    <location>
        <begin position="265"/>
        <end position="308"/>
    </location>
</feature>
<feature type="compositionally biased region" description="Low complexity" evidence="3">
    <location>
        <begin position="2515"/>
        <end position="2577"/>
    </location>
</feature>
<feature type="compositionally biased region" description="Low complexity" evidence="3">
    <location>
        <begin position="3136"/>
        <end position="3165"/>
    </location>
</feature>
<dbReference type="Gene3D" id="1.20.920.10">
    <property type="entry name" value="Bromodomain-like"/>
    <property type="match status" value="1"/>
</dbReference>
<feature type="compositionally biased region" description="Basic and acidic residues" evidence="3">
    <location>
        <begin position="1394"/>
        <end position="1404"/>
    </location>
</feature>
<feature type="compositionally biased region" description="Low complexity" evidence="3">
    <location>
        <begin position="1348"/>
        <end position="1360"/>
    </location>
</feature>
<feature type="compositionally biased region" description="Polar residues" evidence="3">
    <location>
        <begin position="739"/>
        <end position="753"/>
    </location>
</feature>
<feature type="compositionally biased region" description="Basic and acidic residues" evidence="3">
    <location>
        <begin position="997"/>
        <end position="1016"/>
    </location>
</feature>
<evidence type="ECO:0000256" key="3">
    <source>
        <dbReference type="SAM" id="MobiDB-lite"/>
    </source>
</evidence>
<organism evidence="5 6">
    <name type="scientific">Anopheles epiroticus</name>
    <dbReference type="NCBI Taxonomy" id="199890"/>
    <lineage>
        <taxon>Eukaryota</taxon>
        <taxon>Metazoa</taxon>
        <taxon>Ecdysozoa</taxon>
        <taxon>Arthropoda</taxon>
        <taxon>Hexapoda</taxon>
        <taxon>Insecta</taxon>
        <taxon>Pterygota</taxon>
        <taxon>Neoptera</taxon>
        <taxon>Endopterygota</taxon>
        <taxon>Diptera</taxon>
        <taxon>Nematocera</taxon>
        <taxon>Culicoidea</taxon>
        <taxon>Culicidae</taxon>
        <taxon>Anophelinae</taxon>
        <taxon>Anopheles</taxon>
    </lineage>
</organism>
<dbReference type="PROSITE" id="PS50014">
    <property type="entry name" value="BROMODOMAIN_2"/>
    <property type="match status" value="1"/>
</dbReference>
<dbReference type="GO" id="GO:0007338">
    <property type="term" value="P:single fertilization"/>
    <property type="evidence" value="ECO:0007669"/>
    <property type="project" value="TreeGrafter"/>
</dbReference>
<dbReference type="GO" id="GO:0006338">
    <property type="term" value="P:chromatin remodeling"/>
    <property type="evidence" value="ECO:0007669"/>
    <property type="project" value="InterPro"/>
</dbReference>
<feature type="region of interest" description="Disordered" evidence="3">
    <location>
        <begin position="426"/>
        <end position="453"/>
    </location>
</feature>
<feature type="compositionally biased region" description="Low complexity" evidence="3">
    <location>
        <begin position="1738"/>
        <end position="1758"/>
    </location>
</feature>
<feature type="compositionally biased region" description="Basic and acidic residues" evidence="3">
    <location>
        <begin position="1066"/>
        <end position="1075"/>
    </location>
</feature>
<feature type="compositionally biased region" description="Polar residues" evidence="3">
    <location>
        <begin position="2660"/>
        <end position="2673"/>
    </location>
</feature>
<feature type="compositionally biased region" description="Low complexity" evidence="3">
    <location>
        <begin position="1784"/>
        <end position="1801"/>
    </location>
</feature>
<feature type="compositionally biased region" description="Polar residues" evidence="3">
    <location>
        <begin position="1768"/>
        <end position="1783"/>
    </location>
</feature>
<evidence type="ECO:0000256" key="1">
    <source>
        <dbReference type="ARBA" id="ARBA00023117"/>
    </source>
</evidence>
<feature type="compositionally biased region" description="Polar residues" evidence="3">
    <location>
        <begin position="2219"/>
        <end position="2229"/>
    </location>
</feature>
<feature type="compositionally biased region" description="Basic and acidic residues" evidence="3">
    <location>
        <begin position="1313"/>
        <end position="1329"/>
    </location>
</feature>
<feature type="compositionally biased region" description="Basic and acidic residues" evidence="3">
    <location>
        <begin position="274"/>
        <end position="287"/>
    </location>
</feature>
<feature type="compositionally biased region" description="Basic and acidic residues" evidence="3">
    <location>
        <begin position="1094"/>
        <end position="1103"/>
    </location>
</feature>
<feature type="compositionally biased region" description="Low complexity" evidence="3">
    <location>
        <begin position="2599"/>
        <end position="2608"/>
    </location>
</feature>
<evidence type="ECO:0000259" key="4">
    <source>
        <dbReference type="PROSITE" id="PS50014"/>
    </source>
</evidence>
<feature type="compositionally biased region" description="Basic and acidic residues" evidence="3">
    <location>
        <begin position="1287"/>
        <end position="1299"/>
    </location>
</feature>
<feature type="region of interest" description="Disordered" evidence="3">
    <location>
        <begin position="3058"/>
        <end position="3214"/>
    </location>
</feature>
<feature type="compositionally biased region" description="Polar residues" evidence="3">
    <location>
        <begin position="2410"/>
        <end position="2435"/>
    </location>
</feature>
<feature type="compositionally biased region" description="Low complexity" evidence="3">
    <location>
        <begin position="1492"/>
        <end position="1504"/>
    </location>
</feature>
<feature type="compositionally biased region" description="Low complexity" evidence="3">
    <location>
        <begin position="2677"/>
        <end position="2714"/>
    </location>
</feature>
<feature type="compositionally biased region" description="Gly residues" evidence="3">
    <location>
        <begin position="1881"/>
        <end position="1894"/>
    </location>
</feature>
<feature type="compositionally biased region" description="Low complexity" evidence="3">
    <location>
        <begin position="1409"/>
        <end position="1418"/>
    </location>
</feature>
<feature type="compositionally biased region" description="Basic and acidic residues" evidence="3">
    <location>
        <begin position="1199"/>
        <end position="1209"/>
    </location>
</feature>
<feature type="compositionally biased region" description="Basic residues" evidence="3">
    <location>
        <begin position="1422"/>
        <end position="1432"/>
    </location>
</feature>
<reference evidence="5" key="2">
    <citation type="submission" date="2020-05" db="UniProtKB">
        <authorList>
            <consortium name="EnsemblMetazoa"/>
        </authorList>
    </citation>
    <scope>IDENTIFICATION</scope>
    <source>
        <strain evidence="5">Epiroticus2</strain>
    </source>
</reference>
<feature type="compositionally biased region" description="Gly residues" evidence="3">
    <location>
        <begin position="3190"/>
        <end position="3199"/>
    </location>
</feature>
<dbReference type="PRINTS" id="PR00503">
    <property type="entry name" value="BROMODOMAIN"/>
</dbReference>
<feature type="compositionally biased region" description="Low complexity" evidence="3">
    <location>
        <begin position="2249"/>
        <end position="2264"/>
    </location>
</feature>
<feature type="compositionally biased region" description="Acidic residues" evidence="3">
    <location>
        <begin position="1158"/>
        <end position="1170"/>
    </location>
</feature>
<dbReference type="SUPFAM" id="SSF47370">
    <property type="entry name" value="Bromodomain"/>
    <property type="match status" value="1"/>
</dbReference>
<feature type="compositionally biased region" description="Low complexity" evidence="3">
    <location>
        <begin position="2436"/>
        <end position="2458"/>
    </location>
</feature>
<feature type="compositionally biased region" description="Polar residues" evidence="3">
    <location>
        <begin position="427"/>
        <end position="449"/>
    </location>
</feature>
<feature type="region of interest" description="Disordered" evidence="3">
    <location>
        <begin position="1984"/>
        <end position="2264"/>
    </location>
</feature>
<feature type="compositionally biased region" description="Basic residues" evidence="3">
    <location>
        <begin position="1250"/>
        <end position="1286"/>
    </location>
</feature>
<dbReference type="EnsemblMetazoa" id="AEPI009890-RA">
    <property type="protein sequence ID" value="AEPI009890-PA"/>
    <property type="gene ID" value="AEPI009890"/>
</dbReference>
<dbReference type="InterPro" id="IPR029614">
    <property type="entry name" value="CECR2"/>
</dbReference>
<feature type="compositionally biased region" description="Low complexity" evidence="3">
    <location>
        <begin position="1984"/>
        <end position="2002"/>
    </location>
</feature>
<feature type="region of interest" description="Disordered" evidence="3">
    <location>
        <begin position="338"/>
        <end position="396"/>
    </location>
</feature>
<feature type="compositionally biased region" description="Polar residues" evidence="3">
    <location>
        <begin position="2882"/>
        <end position="2906"/>
    </location>
</feature>
<keyword evidence="1 2" id="KW-0103">Bromodomain</keyword>
<feature type="compositionally biased region" description="Polar residues" evidence="3">
    <location>
        <begin position="3085"/>
        <end position="3098"/>
    </location>
</feature>
<feature type="compositionally biased region" description="Low complexity" evidence="3">
    <location>
        <begin position="2335"/>
        <end position="2399"/>
    </location>
</feature>
<feature type="compositionally biased region" description="Basic and acidic residues" evidence="3">
    <location>
        <begin position="805"/>
        <end position="815"/>
    </location>
</feature>
<dbReference type="InterPro" id="IPR001487">
    <property type="entry name" value="Bromodomain"/>
</dbReference>
<evidence type="ECO:0000256" key="2">
    <source>
        <dbReference type="PROSITE-ProRule" id="PRU00035"/>
    </source>
</evidence>
<feature type="compositionally biased region" description="Basic and acidic residues" evidence="3">
    <location>
        <begin position="379"/>
        <end position="396"/>
    </location>
</feature>
<evidence type="ECO:0000313" key="6">
    <source>
        <dbReference type="Proteomes" id="UP000075885"/>
    </source>
</evidence>
<feature type="compositionally biased region" description="Low complexity" evidence="3">
    <location>
        <begin position="2472"/>
        <end position="2499"/>
    </location>
</feature>
<feature type="compositionally biased region" description="Low complexity" evidence="3">
    <location>
        <begin position="366"/>
        <end position="378"/>
    </location>
</feature>
<protein>
    <recommendedName>
        <fullName evidence="4">Bromo domain-containing protein</fullName>
    </recommendedName>
</protein>
<dbReference type="SMART" id="SM00297">
    <property type="entry name" value="BROMO"/>
    <property type="match status" value="1"/>
</dbReference>
<dbReference type="Proteomes" id="UP000075885">
    <property type="component" value="Unassembled WGS sequence"/>
</dbReference>
<dbReference type="STRING" id="199890.A0A182PSF5"/>
<feature type="compositionally biased region" description="Low complexity" evidence="3">
    <location>
        <begin position="2106"/>
        <end position="2124"/>
    </location>
</feature>
<feature type="compositionally biased region" description="Low complexity" evidence="3">
    <location>
        <begin position="560"/>
        <end position="575"/>
    </location>
</feature>
<dbReference type="InterPro" id="IPR036427">
    <property type="entry name" value="Bromodomain-like_sf"/>
</dbReference>
<dbReference type="VEuPathDB" id="VectorBase:AEPI009890"/>
<feature type="compositionally biased region" description="Basic and acidic residues" evidence="3">
    <location>
        <begin position="2773"/>
        <end position="2790"/>
    </location>
</feature>
<dbReference type="PANTHER" id="PTHR47092">
    <property type="entry name" value="CAT EYE SYNDROME CRITICAL REGION PROTEIN 2"/>
    <property type="match status" value="1"/>
</dbReference>
<feature type="compositionally biased region" description="Basic residues" evidence="3">
    <location>
        <begin position="1229"/>
        <end position="1240"/>
    </location>
</feature>
<feature type="compositionally biased region" description="Low complexity" evidence="3">
    <location>
        <begin position="768"/>
        <end position="795"/>
    </location>
</feature>
<feature type="compositionally biased region" description="Low complexity" evidence="3">
    <location>
        <begin position="1611"/>
        <end position="1626"/>
    </location>
</feature>
<feature type="compositionally biased region" description="Basic and acidic residues" evidence="3">
    <location>
        <begin position="1217"/>
        <end position="1228"/>
    </location>
</feature>
<feature type="region of interest" description="Disordered" evidence="3">
    <location>
        <begin position="3266"/>
        <end position="3302"/>
    </location>
</feature>
<feature type="compositionally biased region" description="Polar residues" evidence="3">
    <location>
        <begin position="2285"/>
        <end position="2294"/>
    </location>
</feature>
<accession>A0A182PSF5</accession>
<keyword evidence="6" id="KW-1185">Reference proteome</keyword>
<feature type="compositionally biased region" description="Polar residues" evidence="3">
    <location>
        <begin position="296"/>
        <end position="306"/>
    </location>
</feature>
<feature type="compositionally biased region" description="Polar residues" evidence="3">
    <location>
        <begin position="1461"/>
        <end position="1473"/>
    </location>
</feature>
<feature type="compositionally biased region" description="Basic and acidic residues" evidence="3">
    <location>
        <begin position="1361"/>
        <end position="1383"/>
    </location>
</feature>
<sequence>IQSWWEVPCIAHFCSLFSTTFQLPRFDIEDLEEALLTDPDAEGEVDLKVYTARLLPELIVALLKGCDALAQIGANISPSNYQMFLRRLFRQKCQEYNVDNPFNTDTDFEKLPLRTKILILKYLCDFRLDSDDVCSTFANYEADSLRLEPIGYDRNGSSYWHFFGTRLYREDYVKGGGGKSKAAKSPVWQVICFTEEDWRNLTSRLDNSTNIKERNLHELLVENFLPYIPKLFRDKEREQQNLRLQQQQQEEEELGRERSKLTEVQQKRLAAAEQSKRAELLSEARAKRAERRSRSNSVTSIVSPYASSPDEASLLTRDFIFQPKENAFRSKANSPYIYNSATNSRGSTSPSVGPLFGKENSYEAGSVSPTRTTRSSSVESHDARSEGSCNSDRRCGSIESHYDRATEPAIYHDSYYIVSRREDSESVHSFSDTEAENNINSGNTDTNGKPPQHQLVESVEPIPIKPLYRQQTKAERKERPARSISAEVEKLLRSNHNMAPTATKLPGRQTNNSLSSVTGPVILPFSEAPAKGEAANGGKGGKGNEATAGTNPGRKKKGKSTNVNTTTTTASSYTNSSFTKTNCSASSFFVSSSLSFTETDEVLQIGMHKVLESIKNHDDAWPFMDPVDEDIAPKYYSIIRRPMDLQKMEEKLDNGEYTMFSDFQNDFKLIVNNCRLYNGQANEYTEMVNNLQIAFERARKKYFDETSSDEEGLMSHEYPDVSRANAAFKEKSSSKDGNKSTSDAVNGSRAQQQSKGSKDTGKDKAKKSSSTSSSGGNGNNNLSAKSSSKENSAASTGGESSSLQGKDKPCKEAKGKSVKSGTSAGGSDMKAGKSVSAGSKKHKANSKQQPEVNSEPEPDPEPPEKEKSSGASRVNSGKTVKRKRKEREKADKVKSKKLKTEASSDHSDMEADKQQDADEKMMVKREEEPDWFEPPERKRYKKDHANDLAVEPATAAADDSDLGLEGSKKQEVKEEEEEEERDFPVYESKKKAAVKALQEKEKKKNSAKVKKEEKKVSKPSKGGKGKEVKRESFSPVRQRSISRTPSPSLQDRSSAKQSPERLISPKKKDDARDAVPSDTGEMVQKGGSKKGKDKSRTENESLQKHHKKGNSGKAGTGISVAKLDKKTKKSGALSASTKSRQKKATSGKQKSSATVEPAAEDSDCDDDQPVDDPRNDSVSLDANGARNEASDLSDFEDIESMRVKPHDTSIEDDEAEKETATKKTSDKTKNKKSKSSKKSVGKGASDGDHHRMKKSGSKSKQKGKDKKLDKKSHKRDKLGKGKKKSKSSSDDRGEDREANSSEGEEEEAGSEGGIEHYSAKKEEEFEKAVKSASKSAKLSKDSRFTAQRSMSRSPSPARSYYSDDRSARDSGEEEENSFKKADDSLPANRSITPDIKDKFDLIKERRNRAAAAAAAAAEAKAKVKQAKAKGKKVASTANACKKGKPTKGGTQKQTADEDNGPNASASPVNVGKQQKQKHHQLSDEQDGKASGESKSSSKGTSGSSKGKKNRDKSTTHGSDSSPVKTNDKKHSRPGTAQSADSTKKVDRSNEYEFVDEGSDSKADKHQTKSANANGGGGSSSAKAGKKSTLTVGQRAGQGVGPPKHTKSNTKAVLAAGKHAKPAAAATSGGGAAGANMEELELETEQTLKDINKWLENTPRFPEYSSASNSPSRYIMDDFDTVPVKIEPADFRKPIPLSQLPAANEASASPLRGASPGLAAMAAPPKAFSPRAAASAKDPSSTSTGGKQSTSTTSTPQSKDGSKAEEGSDSATALKDSTNSNVGGSSATASSAMASKPSASTSHTILGPPPIIPPHSQKKEPKEPKRKSLKEKLSQLGAGGRKRDLHHHRTTIDRLQPGKTKGNLIGTIQNLNKPDELFPLGPGSGTTGGTGGTGSGALNKVKEVKNSLIVKTDESKPKLSLGTVLNTEGFGIVQQHNFADDEDDPDGGSLRKKDDGEDDEDDPLASVNGGAIKPLISSLKTASLAMAGGGSPLSSSSREGGLLSKKDETTNSTTAGEKPEPTSDVVAAGEPKSTASSVGEKSEDGKAGKEDAAAGKDAALKAKDKPSATPNLNAWIKAFGAPKKPKKTDDSDEAGKGSPASDKSKANENTSTHPSSNESSSGIGSLPAIPGSLESPSYPTLPTVPRQRKASTGSTVSERSSYSQDPDSPRIGIDERLGAYPAPYPSPIGASPIMTSPKLDETQKSPYHPLNGAIKVGFYQDTTQKSSPEKSCSPRDLPSPYPQYSQHLYTSNAGNSAGSATSSNIVGGSSVYGSYSSYGATASTIGSTGANVIQPSASSSGGSVTDSFKGYGKELKSPVDFYDQYKQPASQESDYNSSMSPSTNPNSPYHNPVSSPYQQQPNSPSCYQQQQTPAASTTSPYGHQPPSIASPASSGGPLSPYNAPVVPHSPATGQTTPSSASGHSPYNPGQGQSPYHSTQAPSASTSPSTGGATVGSTPGQPKLQSKPNTPLHQSPNSPFSQSNQSSPYSQQDPNSPYSSQGGQLSPFQPMSPKPQQPASSASGPGNNNNSNNSSNTNNANPIKLAPPIITPQQAAAAAGVILQPDSPAHAQPQAAQSALGMSQAQNLTGNSGSSTGGGNNQTSSTPGTTIASTPMQLNSHQSPWATHHSQYNPYVNHPGDTAGGAGSMSSSLPPAPAHMPPSQQGPLSNVQTHPSPAHTQHQQQHQQHQQQQQLSHQQHQQQSHQHQHQQQNHQQAHGHHLATAQQQQQSHLGNLLMGSNSNPYTSTYGRPEPETNSKPPQEVPMNMEASGGLGKEKGDGTKDNKHLQQHQSFDHHMGMSYGNPMDISISKSKVFDMFNRAATMNFPRSFGAPGIHQPTSVGNSGTGSTNSTGAYDHRSMSQAANMNKAHDMSGGGGGGSSSNVSTAPTGYNMQTAGGKPSASNQHPADQLHLPRYDQRSPQHLQQQQHHTGTSGSSSATSQNSNSSDLSNTGGGYKPYGVPAAPTSASSLMDPTIRNLTSLSSLYNPDDRILGGPGATPGSASGGFYDKGMPSTAHMFGKNASTSSSAATTSAAALQQMFNNTMAATTMAAYNANREQPNVGSYVPSPNYHHPQQHQQRADMINAASSGAIQSQKISHNANVPSAPGGGGGNASVIEPTPPPAKPKRTRKKKDPNQELLAQQQAAAQQQQQSLHQQAMHAAHQQQTLGAHQGFPSYPGLKPSNSTSSGAAGTGGGGPTGMGSSSAGTVGNPASSAESSAISLKTANIVPGSAFNFGPGPPGLGLPPGGLYGDTSASTYLEESYRNTQNPYYLPPSHRGTSSATGSGGTGSESDKLGNTIGSQATPPVAAAAAAAAVHGPPPPTAASPYHQFLASHHGTRPYQFMNQFDPLQQQYLRHEEIRTHMMLNPGLLGAAGAAPPGAYGQPGYHHPAIGMHKPYDSMNRPPFL</sequence>
<feature type="compositionally biased region" description="Basic and acidic residues" evidence="3">
    <location>
        <begin position="887"/>
        <end position="927"/>
    </location>
</feature>
<proteinExistence type="predicted"/>
<feature type="compositionally biased region" description="Polar residues" evidence="3">
    <location>
        <begin position="338"/>
        <end position="351"/>
    </location>
</feature>
<feature type="compositionally biased region" description="Low complexity" evidence="3">
    <location>
        <begin position="2838"/>
        <end position="2852"/>
    </location>
</feature>
<feature type="region of interest" description="Disordered" evidence="3">
    <location>
        <begin position="1933"/>
        <end position="1971"/>
    </location>
</feature>
<feature type="compositionally biased region" description="Basic and acidic residues" evidence="3">
    <location>
        <begin position="1480"/>
        <end position="1491"/>
    </location>
</feature>
<feature type="compositionally biased region" description="Low complexity" evidence="3">
    <location>
        <begin position="2920"/>
        <end position="2950"/>
    </location>
</feature>
<feature type="compositionally biased region" description="Polar residues" evidence="3">
    <location>
        <begin position="1515"/>
        <end position="1524"/>
    </location>
</feature>
<feature type="region of interest" description="Disordered" evidence="3">
    <location>
        <begin position="1694"/>
        <end position="1897"/>
    </location>
</feature>
<feature type="compositionally biased region" description="Polar residues" evidence="3">
    <location>
        <begin position="2609"/>
        <end position="2632"/>
    </location>
</feature>
<reference evidence="6" key="1">
    <citation type="submission" date="2013-03" db="EMBL/GenBank/DDBJ databases">
        <title>The Genome Sequence of Anopheles epiroticus epiroticus2.</title>
        <authorList>
            <consortium name="The Broad Institute Genomics Platform"/>
            <person name="Neafsey D.E."/>
            <person name="Howell P."/>
            <person name="Walker B."/>
            <person name="Young S.K."/>
            <person name="Zeng Q."/>
            <person name="Gargeya S."/>
            <person name="Fitzgerald M."/>
            <person name="Haas B."/>
            <person name="Abouelleil A."/>
            <person name="Allen A.W."/>
            <person name="Alvarado L."/>
            <person name="Arachchi H.M."/>
            <person name="Berlin A.M."/>
            <person name="Chapman S.B."/>
            <person name="Gainer-Dewar J."/>
            <person name="Goldberg J."/>
            <person name="Griggs A."/>
            <person name="Gujja S."/>
            <person name="Hansen M."/>
            <person name="Howarth C."/>
            <person name="Imamovic A."/>
            <person name="Ireland A."/>
            <person name="Larimer J."/>
            <person name="McCowan C."/>
            <person name="Murphy C."/>
            <person name="Pearson M."/>
            <person name="Poon T.W."/>
            <person name="Priest M."/>
            <person name="Roberts A."/>
            <person name="Saif S."/>
            <person name="Shea T."/>
            <person name="Sisk P."/>
            <person name="Sykes S."/>
            <person name="Wortman J."/>
            <person name="Nusbaum C."/>
            <person name="Birren B."/>
        </authorList>
    </citation>
    <scope>NUCLEOTIDE SEQUENCE [LARGE SCALE GENOMIC DNA]</scope>
    <source>
        <strain evidence="6">Epiroticus2</strain>
    </source>
</reference>
<feature type="region of interest" description="Disordered" evidence="3">
    <location>
        <begin position="2828"/>
        <end position="2960"/>
    </location>
</feature>
<feature type="compositionally biased region" description="Basic and acidic residues" evidence="3">
    <location>
        <begin position="728"/>
        <end position="738"/>
    </location>
</feature>
<feature type="region of interest" description="Disordered" evidence="3">
    <location>
        <begin position="2283"/>
        <end position="2790"/>
    </location>
</feature>
<dbReference type="PANTHER" id="PTHR47092:SF1">
    <property type="entry name" value="CHROMATIN REMODELING REGULATOR CECR2"/>
    <property type="match status" value="1"/>
</dbReference>
<feature type="region of interest" description="Disordered" evidence="3">
    <location>
        <begin position="530"/>
        <end position="575"/>
    </location>
</feature>